<dbReference type="EMBL" id="CP109441">
    <property type="protein sequence ID" value="WUV45922.1"/>
    <property type="molecule type" value="Genomic_DNA"/>
</dbReference>
<evidence type="ECO:0000313" key="1">
    <source>
        <dbReference type="EMBL" id="WUV45922.1"/>
    </source>
</evidence>
<evidence type="ECO:0000313" key="2">
    <source>
        <dbReference type="Proteomes" id="UP001432062"/>
    </source>
</evidence>
<proteinExistence type="predicted"/>
<dbReference type="RefSeq" id="WP_327099185.1">
    <property type="nucleotide sequence ID" value="NZ_CP109149.1"/>
</dbReference>
<accession>A0ABZ1YVM4</accession>
<protein>
    <submittedName>
        <fullName evidence="1">Uncharacterized protein</fullName>
    </submittedName>
</protein>
<keyword evidence="2" id="KW-1185">Reference proteome</keyword>
<dbReference type="Gene3D" id="2.60.120.10">
    <property type="entry name" value="Jelly Rolls"/>
    <property type="match status" value="1"/>
</dbReference>
<dbReference type="InterPro" id="IPR011051">
    <property type="entry name" value="RmlC_Cupin_sf"/>
</dbReference>
<organism evidence="1 2">
    <name type="scientific">Nocardia vinacea</name>
    <dbReference type="NCBI Taxonomy" id="96468"/>
    <lineage>
        <taxon>Bacteria</taxon>
        <taxon>Bacillati</taxon>
        <taxon>Actinomycetota</taxon>
        <taxon>Actinomycetes</taxon>
        <taxon>Mycobacteriales</taxon>
        <taxon>Nocardiaceae</taxon>
        <taxon>Nocardia</taxon>
    </lineage>
</organism>
<dbReference type="SUPFAM" id="SSF51182">
    <property type="entry name" value="RmlC-like cupins"/>
    <property type="match status" value="1"/>
</dbReference>
<sequence length="215" mass="23367">MHQEFGLPCCDGVREVMRVEDNRYPAEADDETAREMRRRIALALPALGLMLPVVWKGSNGNAAEPSTVEFPTVQDRSPGPGTTIHGMADLNWQPAPGAPPQSFETADVLGSYRAPGFYASYARWHPGWMSAPHAYTFDRHAVMLSGVWTVGAGPTIDLTTTLPMYPGEFATRTAGTPHYDGTLHDSPEPAVFILFGIGPAIPIPVDPARPLFVRI</sequence>
<dbReference type="InterPro" id="IPR014710">
    <property type="entry name" value="RmlC-like_jellyroll"/>
</dbReference>
<name>A0ABZ1YVM4_9NOCA</name>
<dbReference type="Proteomes" id="UP001432062">
    <property type="component" value="Chromosome"/>
</dbReference>
<gene>
    <name evidence="1" type="ORF">OG563_43780</name>
</gene>
<reference evidence="1" key="1">
    <citation type="submission" date="2022-10" db="EMBL/GenBank/DDBJ databases">
        <title>The complete genomes of actinobacterial strains from the NBC collection.</title>
        <authorList>
            <person name="Joergensen T.S."/>
            <person name="Alvarez Arevalo M."/>
            <person name="Sterndorff E.B."/>
            <person name="Faurdal D."/>
            <person name="Vuksanovic O."/>
            <person name="Mourched A.-S."/>
            <person name="Charusanti P."/>
            <person name="Shaw S."/>
            <person name="Blin K."/>
            <person name="Weber T."/>
        </authorList>
    </citation>
    <scope>NUCLEOTIDE SEQUENCE</scope>
    <source>
        <strain evidence="1">NBC_01482</strain>
    </source>
</reference>